<sequence length="239" mass="27379">MITLYGFGKCFNVMDASPFVVKVELFMRMANIPCQVKYGAKYLKKSPKGKLPFIDDDGTVVADSEAIISYLTDKYQITIDAELTAEQQAQAHLITKSLDEGLYWCLVYSRWIMDESWPQTNDAFFGSLPIALRWFLPNIIRKSVEKNLHGQGVGRHSPEEILAISDKSLSSLSTILADKHFFFGDTHSSFDAVVYSHLCEFISVRFDNGFESKFTKNAKRYQNLVQFCQRIEDKFYSEK</sequence>
<dbReference type="InterPro" id="IPR050931">
    <property type="entry name" value="Mito_Protein_Transport_Metaxin"/>
</dbReference>
<dbReference type="AlphaFoldDB" id="A0A099KXZ6"/>
<dbReference type="InterPro" id="IPR036249">
    <property type="entry name" value="Thioredoxin-like_sf"/>
</dbReference>
<dbReference type="CDD" id="cd03193">
    <property type="entry name" value="GST_C_Metaxin"/>
    <property type="match status" value="1"/>
</dbReference>
<evidence type="ECO:0000313" key="3">
    <source>
        <dbReference type="Proteomes" id="UP000029843"/>
    </source>
</evidence>
<dbReference type="RefSeq" id="WP_033092037.1">
    <property type="nucleotide sequence ID" value="NZ_JQED01000003.1"/>
</dbReference>
<dbReference type="InterPro" id="IPR026928">
    <property type="entry name" value="FAX/IsoI-like"/>
</dbReference>
<evidence type="ECO:0000313" key="2">
    <source>
        <dbReference type="EMBL" id="KGJ95481.1"/>
    </source>
</evidence>
<dbReference type="PANTHER" id="PTHR12289">
    <property type="entry name" value="METAXIN RELATED"/>
    <property type="match status" value="1"/>
</dbReference>
<gene>
    <name evidence="2" type="ORF">ND2E_1263</name>
</gene>
<dbReference type="InterPro" id="IPR033468">
    <property type="entry name" value="Metaxin_GST"/>
</dbReference>
<dbReference type="PATRIC" id="fig|28229.4.peg.255"/>
<feature type="domain" description="GST N-terminal" evidence="1">
    <location>
        <begin position="1"/>
        <end position="79"/>
    </location>
</feature>
<dbReference type="EMBL" id="JQED01000003">
    <property type="protein sequence ID" value="KGJ95481.1"/>
    <property type="molecule type" value="Genomic_DNA"/>
</dbReference>
<evidence type="ECO:0000259" key="1">
    <source>
        <dbReference type="PROSITE" id="PS50404"/>
    </source>
</evidence>
<dbReference type="Proteomes" id="UP000029843">
    <property type="component" value="Unassembled WGS sequence"/>
</dbReference>
<dbReference type="SFLD" id="SFLDG01200">
    <property type="entry name" value="SUF1.1"/>
    <property type="match status" value="1"/>
</dbReference>
<dbReference type="InterPro" id="IPR012336">
    <property type="entry name" value="Thioredoxin-like_fold"/>
</dbReference>
<organism evidence="2 3">
    <name type="scientific">Colwellia psychrerythraea</name>
    <name type="common">Vibrio psychroerythus</name>
    <dbReference type="NCBI Taxonomy" id="28229"/>
    <lineage>
        <taxon>Bacteria</taxon>
        <taxon>Pseudomonadati</taxon>
        <taxon>Pseudomonadota</taxon>
        <taxon>Gammaproteobacteria</taxon>
        <taxon>Alteromonadales</taxon>
        <taxon>Colwelliaceae</taxon>
        <taxon>Colwellia</taxon>
    </lineage>
</organism>
<dbReference type="OrthoDB" id="9810080at2"/>
<protein>
    <recommendedName>
        <fullName evidence="1">GST N-terminal domain-containing protein</fullName>
    </recommendedName>
</protein>
<dbReference type="InterPro" id="IPR036282">
    <property type="entry name" value="Glutathione-S-Trfase_C_sf"/>
</dbReference>
<proteinExistence type="predicted"/>
<dbReference type="PROSITE" id="PS50404">
    <property type="entry name" value="GST_NTER"/>
    <property type="match status" value="1"/>
</dbReference>
<dbReference type="SFLD" id="SFLDG01180">
    <property type="entry name" value="SUF1"/>
    <property type="match status" value="1"/>
</dbReference>
<dbReference type="PANTHER" id="PTHR12289:SF41">
    <property type="entry name" value="FAILED AXON CONNECTIONS-RELATED"/>
    <property type="match status" value="1"/>
</dbReference>
<dbReference type="SUPFAM" id="SSF47616">
    <property type="entry name" value="GST C-terminal domain-like"/>
    <property type="match status" value="1"/>
</dbReference>
<dbReference type="InterPro" id="IPR040079">
    <property type="entry name" value="Glutathione_S-Trfase"/>
</dbReference>
<dbReference type="InterPro" id="IPR004045">
    <property type="entry name" value="Glutathione_S-Trfase_N"/>
</dbReference>
<reference evidence="2 3" key="1">
    <citation type="submission" date="2014-08" db="EMBL/GenBank/DDBJ databases">
        <title>Genomic and Phenotypic Diversity of Colwellia psychrerythraea strains from Disparate Marine Basins.</title>
        <authorList>
            <person name="Techtmann S.M."/>
            <person name="Stelling S.C."/>
            <person name="Utturkar S.M."/>
            <person name="Alshibli N."/>
            <person name="Harris A."/>
            <person name="Brown S.D."/>
            <person name="Hazen T.C."/>
        </authorList>
    </citation>
    <scope>NUCLEOTIDE SEQUENCE [LARGE SCALE GENOMIC DNA]</scope>
    <source>
        <strain evidence="2 3">ND2E</strain>
    </source>
</reference>
<dbReference type="Gene3D" id="3.40.30.10">
    <property type="entry name" value="Glutaredoxin"/>
    <property type="match status" value="1"/>
</dbReference>
<name>A0A099KXZ6_COLPS</name>
<dbReference type="Pfam" id="PF17172">
    <property type="entry name" value="GST_N_4"/>
    <property type="match status" value="1"/>
</dbReference>
<accession>A0A099KXZ6</accession>
<comment type="caution">
    <text evidence="2">The sequence shown here is derived from an EMBL/GenBank/DDBJ whole genome shotgun (WGS) entry which is preliminary data.</text>
</comment>
<dbReference type="Pfam" id="PF17171">
    <property type="entry name" value="GST_C_6"/>
    <property type="match status" value="1"/>
</dbReference>
<dbReference type="Gene3D" id="1.20.1050.10">
    <property type="match status" value="1"/>
</dbReference>
<dbReference type="SUPFAM" id="SSF52833">
    <property type="entry name" value="Thioredoxin-like"/>
    <property type="match status" value="1"/>
</dbReference>
<dbReference type="SFLD" id="SFLDS00019">
    <property type="entry name" value="Glutathione_Transferase_(cytos"/>
    <property type="match status" value="1"/>
</dbReference>
<dbReference type="GO" id="GO:0005737">
    <property type="term" value="C:cytoplasm"/>
    <property type="evidence" value="ECO:0007669"/>
    <property type="project" value="TreeGrafter"/>
</dbReference>
<dbReference type="CDD" id="cd03080">
    <property type="entry name" value="GST_N_Metaxin_like"/>
    <property type="match status" value="1"/>
</dbReference>